<evidence type="ECO:0000259" key="8">
    <source>
        <dbReference type="PROSITE" id="PS00715"/>
    </source>
</evidence>
<dbReference type="GO" id="GO:0016987">
    <property type="term" value="F:sigma factor activity"/>
    <property type="evidence" value="ECO:0007669"/>
    <property type="project" value="UniProtKB-KW"/>
</dbReference>
<dbReference type="Pfam" id="PF04542">
    <property type="entry name" value="Sigma70_r2"/>
    <property type="match status" value="1"/>
</dbReference>
<dbReference type="InterPro" id="IPR016032">
    <property type="entry name" value="Sig_transdc_resp-reg_C-effctor"/>
</dbReference>
<dbReference type="PANTHER" id="PTHR30385">
    <property type="entry name" value="SIGMA FACTOR F FLAGELLAR"/>
    <property type="match status" value="1"/>
</dbReference>
<keyword evidence="5" id="KW-0238">DNA-binding</keyword>
<dbReference type="Gene3D" id="1.20.120.1810">
    <property type="match status" value="1"/>
</dbReference>
<dbReference type="GO" id="GO:0006352">
    <property type="term" value="P:DNA-templated transcription initiation"/>
    <property type="evidence" value="ECO:0007669"/>
    <property type="project" value="InterPro"/>
</dbReference>
<dbReference type="PIRSF" id="PIRSF002939">
    <property type="entry name" value="RNA_polymerase_sigma-H_factor"/>
    <property type="match status" value="1"/>
</dbReference>
<evidence type="ECO:0000256" key="6">
    <source>
        <dbReference type="ARBA" id="ARBA00023163"/>
    </source>
</evidence>
<keyword evidence="3" id="KW-0805">Transcription regulation</keyword>
<accession>A0A923RRD9</accession>
<evidence type="ECO:0000256" key="3">
    <source>
        <dbReference type="ARBA" id="ARBA00023015"/>
    </source>
</evidence>
<evidence type="ECO:0000313" key="10">
    <source>
        <dbReference type="Proteomes" id="UP000652477"/>
    </source>
</evidence>
<evidence type="ECO:0000256" key="2">
    <source>
        <dbReference type="ARBA" id="ARBA00021245"/>
    </source>
</evidence>
<evidence type="ECO:0000256" key="4">
    <source>
        <dbReference type="ARBA" id="ARBA00023082"/>
    </source>
</evidence>
<comment type="function">
    <text evidence="7">Sigma factors are initiation factors that promote the attachment of RNA polymerase to specific initiation sites and are then released. Sigma-S contributes to the protection against external stress, thus playing a role in cellular fitness and survival.</text>
</comment>
<sequence length="203" mass="23334">MGKYEKIPDEQLIKKLRAGESDIMDFIMVKYKSMVRKKARAMYLLGGENEDLIQEGMIGLIKAVRDFDESQGASFFSFAELCVSRQMYTAIEASKRKKHLPLNSYVSLYEESETEGEGKKLALIDTIEPEQENNPEALYFGKEYTEALIEDLKENLSTFENHVLYLHLMGTDYKTIAELLDKSPKAIDNALQRIKNKAEKMLR</sequence>
<evidence type="ECO:0000256" key="1">
    <source>
        <dbReference type="ARBA" id="ARBA00007788"/>
    </source>
</evidence>
<keyword evidence="4" id="KW-0731">Sigma factor</keyword>
<dbReference type="EMBL" id="JACOPF010000001">
    <property type="protein sequence ID" value="MBC5688292.1"/>
    <property type="molecule type" value="Genomic_DNA"/>
</dbReference>
<dbReference type="InterPro" id="IPR013325">
    <property type="entry name" value="RNA_pol_sigma_r2"/>
</dbReference>
<dbReference type="InterPro" id="IPR000943">
    <property type="entry name" value="RNA_pol_sigma70"/>
</dbReference>
<dbReference type="GO" id="GO:0003677">
    <property type="term" value="F:DNA binding"/>
    <property type="evidence" value="ECO:0007669"/>
    <property type="project" value="UniProtKB-KW"/>
</dbReference>
<dbReference type="PRINTS" id="PR00046">
    <property type="entry name" value="SIGMA70FCT"/>
</dbReference>
<dbReference type="SUPFAM" id="SSF46894">
    <property type="entry name" value="C-terminal effector domain of the bipartite response regulators"/>
    <property type="match status" value="1"/>
</dbReference>
<dbReference type="Proteomes" id="UP000652477">
    <property type="component" value="Unassembled WGS sequence"/>
</dbReference>
<dbReference type="PANTHER" id="PTHR30385:SF1">
    <property type="entry name" value="RNA POLYMERASE SIGMA-H FACTOR"/>
    <property type="match status" value="1"/>
</dbReference>
<dbReference type="InterPro" id="IPR014284">
    <property type="entry name" value="RNA_pol_sigma-70_dom"/>
</dbReference>
<gene>
    <name evidence="9" type="ORF">H8S37_05035</name>
</gene>
<comment type="caution">
    <text evidence="9">The sequence shown here is derived from an EMBL/GenBank/DDBJ whole genome shotgun (WGS) entry which is preliminary data.</text>
</comment>
<proteinExistence type="inferred from homology"/>
<dbReference type="RefSeq" id="WP_186875775.1">
    <property type="nucleotide sequence ID" value="NZ_JACOPF010000001.1"/>
</dbReference>
<evidence type="ECO:0000313" key="9">
    <source>
        <dbReference type="EMBL" id="MBC5688292.1"/>
    </source>
</evidence>
<protein>
    <recommendedName>
        <fullName evidence="2">RNA polymerase sigma factor SigS</fullName>
    </recommendedName>
</protein>
<comment type="similarity">
    <text evidence="1">Belongs to the sigma-70 factor family.</text>
</comment>
<dbReference type="InterPro" id="IPR016371">
    <property type="entry name" value="RNA_pol_sigma-H_factor"/>
</dbReference>
<keyword evidence="6" id="KW-0804">Transcription</keyword>
<evidence type="ECO:0000256" key="7">
    <source>
        <dbReference type="ARBA" id="ARBA00024701"/>
    </source>
</evidence>
<dbReference type="NCBIfam" id="TIGR02937">
    <property type="entry name" value="sigma70-ECF"/>
    <property type="match status" value="1"/>
</dbReference>
<dbReference type="SUPFAM" id="SSF88946">
    <property type="entry name" value="Sigma2 domain of RNA polymerase sigma factors"/>
    <property type="match status" value="1"/>
</dbReference>
<name>A0A923RRD9_9FIRM</name>
<dbReference type="InterPro" id="IPR007627">
    <property type="entry name" value="RNA_pol_sigma70_r2"/>
</dbReference>
<organism evidence="9 10">
    <name type="scientific">Mediterraneibacter hominis</name>
    <dbReference type="NCBI Taxonomy" id="2763054"/>
    <lineage>
        <taxon>Bacteria</taxon>
        <taxon>Bacillati</taxon>
        <taxon>Bacillota</taxon>
        <taxon>Clostridia</taxon>
        <taxon>Lachnospirales</taxon>
        <taxon>Lachnospiraceae</taxon>
        <taxon>Mediterraneibacter</taxon>
    </lineage>
</organism>
<dbReference type="AlphaFoldDB" id="A0A923RRD9"/>
<reference evidence="9" key="1">
    <citation type="submission" date="2020-08" db="EMBL/GenBank/DDBJ databases">
        <title>Genome public.</title>
        <authorList>
            <person name="Liu C."/>
            <person name="Sun Q."/>
        </authorList>
    </citation>
    <scope>NUCLEOTIDE SEQUENCE</scope>
    <source>
        <strain evidence="9">NSJ-55</strain>
    </source>
</reference>
<dbReference type="PROSITE" id="PS00715">
    <property type="entry name" value="SIGMA70_1"/>
    <property type="match status" value="1"/>
</dbReference>
<keyword evidence="10" id="KW-1185">Reference proteome</keyword>
<evidence type="ECO:0000256" key="5">
    <source>
        <dbReference type="ARBA" id="ARBA00023125"/>
    </source>
</evidence>
<feature type="domain" description="RNA polymerase sigma-70" evidence="8">
    <location>
        <begin position="51"/>
        <end position="64"/>
    </location>
</feature>